<dbReference type="GO" id="GO:0140097">
    <property type="term" value="F:catalytic activity, acting on DNA"/>
    <property type="evidence" value="ECO:0007669"/>
    <property type="project" value="UniProtKB-ARBA"/>
</dbReference>
<dbReference type="Pfam" id="PF00730">
    <property type="entry name" value="HhH-GPD"/>
    <property type="match status" value="1"/>
</dbReference>
<dbReference type="AlphaFoldDB" id="A0A6J1C919"/>
<dbReference type="GO" id="GO:0016787">
    <property type="term" value="F:hydrolase activity"/>
    <property type="evidence" value="ECO:0007669"/>
    <property type="project" value="UniProtKB-ARBA"/>
</dbReference>
<protein>
    <submittedName>
        <fullName evidence="4">DNA glycosylase At3g47830</fullName>
    </submittedName>
</protein>
<evidence type="ECO:0000313" key="4">
    <source>
        <dbReference type="RefSeq" id="XP_022136993.1"/>
    </source>
</evidence>
<dbReference type="SMART" id="SM00478">
    <property type="entry name" value="ENDO3c"/>
    <property type="match status" value="1"/>
</dbReference>
<reference evidence="4" key="1">
    <citation type="submission" date="2025-08" db="UniProtKB">
        <authorList>
            <consortium name="RefSeq"/>
        </authorList>
    </citation>
    <scope>IDENTIFICATION</scope>
    <source>
        <strain evidence="4">OHB3-1</strain>
    </source>
</reference>
<feature type="compositionally biased region" description="Basic residues" evidence="1">
    <location>
        <begin position="1"/>
        <end position="10"/>
    </location>
</feature>
<evidence type="ECO:0000259" key="2">
    <source>
        <dbReference type="SMART" id="SM00478"/>
    </source>
</evidence>
<accession>A0A6J1C919</accession>
<name>A0A6J1C919_MOMCH</name>
<dbReference type="SUPFAM" id="SSF48150">
    <property type="entry name" value="DNA-glycosylase"/>
    <property type="match status" value="1"/>
</dbReference>
<dbReference type="KEGG" id="mcha:111008566"/>
<proteinExistence type="predicted"/>
<sequence>MQKASKRRRLQPPESVADSHSNKPRPKSATAINGATKDPYPAHASPTSDQCLSLRDDLLNLHGFPREFVKYRKERQRRPSECCSVAGGGGEPHDDVKSELVDEKESVLDGLVRTVLSQNTTEANSERAFASLKSAFATWEDVLSAESKCIEDAIRCGGLASTKASCIKNVLSSLSKRRGKLCMEYLHNLSIDEIKAELSTFKGIGPKTVACVLMFNLQQDDFPVDTHVFEIAKFIGWVPDEADRNKAYLHLNQRIPNHLKFDLNCLLYTHGKLCSKCTRRTGARQRKGLEDQSCPLLKYSKNPA</sequence>
<dbReference type="GeneID" id="111008566"/>
<dbReference type="Gene3D" id="1.10.340.30">
    <property type="entry name" value="Hypothetical protein, domain 2"/>
    <property type="match status" value="1"/>
</dbReference>
<dbReference type="PANTHER" id="PTHR47203:SF1">
    <property type="entry name" value="HYPOTHETICAL BASE EXCISION DNA REPAIR PROTEIN (EUROFUNG)"/>
    <property type="match status" value="1"/>
</dbReference>
<keyword evidence="3" id="KW-1185">Reference proteome</keyword>
<dbReference type="OrthoDB" id="5607at2759"/>
<dbReference type="InterPro" id="IPR011257">
    <property type="entry name" value="DNA_glycosylase"/>
</dbReference>
<feature type="region of interest" description="Disordered" evidence="1">
    <location>
        <begin position="1"/>
        <end position="49"/>
    </location>
</feature>
<dbReference type="InterPro" id="IPR003265">
    <property type="entry name" value="HhH-GPD_domain"/>
</dbReference>
<feature type="domain" description="HhH-GPD" evidence="2">
    <location>
        <begin position="116"/>
        <end position="273"/>
    </location>
</feature>
<dbReference type="Proteomes" id="UP000504603">
    <property type="component" value="Unplaced"/>
</dbReference>
<dbReference type="PANTHER" id="PTHR47203">
    <property type="match status" value="1"/>
</dbReference>
<organism evidence="3 4">
    <name type="scientific">Momordica charantia</name>
    <name type="common">Bitter gourd</name>
    <name type="synonym">Balsam pear</name>
    <dbReference type="NCBI Taxonomy" id="3673"/>
    <lineage>
        <taxon>Eukaryota</taxon>
        <taxon>Viridiplantae</taxon>
        <taxon>Streptophyta</taxon>
        <taxon>Embryophyta</taxon>
        <taxon>Tracheophyta</taxon>
        <taxon>Spermatophyta</taxon>
        <taxon>Magnoliopsida</taxon>
        <taxon>eudicotyledons</taxon>
        <taxon>Gunneridae</taxon>
        <taxon>Pentapetalae</taxon>
        <taxon>rosids</taxon>
        <taxon>fabids</taxon>
        <taxon>Cucurbitales</taxon>
        <taxon>Cucurbitaceae</taxon>
        <taxon>Momordiceae</taxon>
        <taxon>Momordica</taxon>
    </lineage>
</organism>
<evidence type="ECO:0000313" key="3">
    <source>
        <dbReference type="Proteomes" id="UP000504603"/>
    </source>
</evidence>
<dbReference type="InterPro" id="IPR023170">
    <property type="entry name" value="HhH_base_excis_C"/>
</dbReference>
<dbReference type="Gene3D" id="1.10.1670.10">
    <property type="entry name" value="Helix-hairpin-Helix base-excision DNA repair enzymes (C-terminal)"/>
    <property type="match status" value="1"/>
</dbReference>
<evidence type="ECO:0000256" key="1">
    <source>
        <dbReference type="SAM" id="MobiDB-lite"/>
    </source>
</evidence>
<gene>
    <name evidence="4" type="primary">LOC111008566</name>
</gene>
<dbReference type="GO" id="GO:0006284">
    <property type="term" value="P:base-excision repair"/>
    <property type="evidence" value="ECO:0007669"/>
    <property type="project" value="InterPro"/>
</dbReference>
<dbReference type="RefSeq" id="XP_022136993.1">
    <property type="nucleotide sequence ID" value="XM_022281301.1"/>
</dbReference>
<dbReference type="CDD" id="cd00056">
    <property type="entry name" value="ENDO3c"/>
    <property type="match status" value="1"/>
</dbReference>